<dbReference type="Proteomes" id="UP000186817">
    <property type="component" value="Unassembled WGS sequence"/>
</dbReference>
<dbReference type="AlphaFoldDB" id="A0A1Q9EAI6"/>
<evidence type="ECO:0000313" key="2">
    <source>
        <dbReference type="EMBL" id="OLQ04454.1"/>
    </source>
</evidence>
<feature type="region of interest" description="Disordered" evidence="1">
    <location>
        <begin position="65"/>
        <end position="237"/>
    </location>
</feature>
<accession>A0A1Q9EAI6</accession>
<sequence>MVAGGVLWQGGDLSDLAGTCRLTRRPRHAEALLTSQLSAQTVPPRSLCRGGDFLALPGAGKADVITSFQGAPPPPNNGVYRPPPGQPPFQQGPPPQGPPQGGPGPGPPPPGYQGPPPGPGYQGPPPGPGYQGPPPGPPGAPGAPGSPAAPVGQQGNPEDLTQEEINEDEMPEEFVQPPPPKMKVKGVVVKCPATRNSNDNDNTGGSTGSFKGPVKTDLGGDEGSVVADSDFEGSGSR</sequence>
<protein>
    <submittedName>
        <fullName evidence="2">Uncharacterized protein</fullName>
    </submittedName>
</protein>
<feature type="compositionally biased region" description="Acidic residues" evidence="1">
    <location>
        <begin position="160"/>
        <end position="172"/>
    </location>
</feature>
<feature type="compositionally biased region" description="Pro residues" evidence="1">
    <location>
        <begin position="71"/>
        <end position="141"/>
    </location>
</feature>
<evidence type="ECO:0000256" key="1">
    <source>
        <dbReference type="SAM" id="MobiDB-lite"/>
    </source>
</evidence>
<feature type="compositionally biased region" description="Polar residues" evidence="1">
    <location>
        <begin position="194"/>
        <end position="204"/>
    </location>
</feature>
<name>A0A1Q9EAI6_SYMMI</name>
<evidence type="ECO:0000313" key="3">
    <source>
        <dbReference type="Proteomes" id="UP000186817"/>
    </source>
</evidence>
<dbReference type="EMBL" id="LSRX01000210">
    <property type="protein sequence ID" value="OLQ04454.1"/>
    <property type="molecule type" value="Genomic_DNA"/>
</dbReference>
<gene>
    <name evidence="2" type="ORF">AK812_SmicGene12469</name>
</gene>
<proteinExistence type="predicted"/>
<keyword evidence="3" id="KW-1185">Reference proteome</keyword>
<reference evidence="2 3" key="1">
    <citation type="submission" date="2016-02" db="EMBL/GenBank/DDBJ databases">
        <title>Genome analysis of coral dinoflagellate symbionts highlights evolutionary adaptations to a symbiotic lifestyle.</title>
        <authorList>
            <person name="Aranda M."/>
            <person name="Li Y."/>
            <person name="Liew Y.J."/>
            <person name="Baumgarten S."/>
            <person name="Simakov O."/>
            <person name="Wilson M."/>
            <person name="Piel J."/>
            <person name="Ashoor H."/>
            <person name="Bougouffa S."/>
            <person name="Bajic V.B."/>
            <person name="Ryu T."/>
            <person name="Ravasi T."/>
            <person name="Bayer T."/>
            <person name="Micklem G."/>
            <person name="Kim H."/>
            <person name="Bhak J."/>
            <person name="Lajeunesse T.C."/>
            <person name="Voolstra C.R."/>
        </authorList>
    </citation>
    <scope>NUCLEOTIDE SEQUENCE [LARGE SCALE GENOMIC DNA]</scope>
    <source>
        <strain evidence="2 3">CCMP2467</strain>
    </source>
</reference>
<dbReference type="OrthoDB" id="10500658at2759"/>
<comment type="caution">
    <text evidence="2">The sequence shown here is derived from an EMBL/GenBank/DDBJ whole genome shotgun (WGS) entry which is preliminary data.</text>
</comment>
<feature type="compositionally biased region" description="Low complexity" evidence="1">
    <location>
        <begin position="143"/>
        <end position="155"/>
    </location>
</feature>
<organism evidence="2 3">
    <name type="scientific">Symbiodinium microadriaticum</name>
    <name type="common">Dinoflagellate</name>
    <name type="synonym">Zooxanthella microadriatica</name>
    <dbReference type="NCBI Taxonomy" id="2951"/>
    <lineage>
        <taxon>Eukaryota</taxon>
        <taxon>Sar</taxon>
        <taxon>Alveolata</taxon>
        <taxon>Dinophyceae</taxon>
        <taxon>Suessiales</taxon>
        <taxon>Symbiodiniaceae</taxon>
        <taxon>Symbiodinium</taxon>
    </lineage>
</organism>